<reference evidence="3 4" key="1">
    <citation type="submission" date="2021-01" db="EMBL/GenBank/DDBJ databases">
        <title>FDA dAtabase for Regulatory Grade micrObial Sequences (FDA-ARGOS): Supporting development and validation of Infectious Disease Dx tests.</title>
        <authorList>
            <person name="Nelson B."/>
            <person name="Plummer A."/>
            <person name="Tallon L."/>
            <person name="Sadzewicz L."/>
            <person name="Zhao X."/>
            <person name="Boylan J."/>
            <person name="Ott S."/>
            <person name="Bowen H."/>
            <person name="Vavikolanu K."/>
            <person name="Mehta A."/>
            <person name="Aluvathingal J."/>
            <person name="Nadendla S."/>
            <person name="Myers T."/>
            <person name="Yan Y."/>
            <person name="Sichtig H."/>
        </authorList>
    </citation>
    <scope>NUCLEOTIDE SEQUENCE [LARGE SCALE GENOMIC DNA]</scope>
    <source>
        <strain evidence="3 4">FDAARGOS_1161</strain>
    </source>
</reference>
<dbReference type="InterPro" id="IPR017552">
    <property type="entry name" value="PHI/rmpB"/>
</dbReference>
<organism evidence="3 4">
    <name type="scientific">Peribacillus psychrosaccharolyticus</name>
    <name type="common">Bacillus psychrosaccharolyticus</name>
    <dbReference type="NCBI Taxonomy" id="1407"/>
    <lineage>
        <taxon>Bacteria</taxon>
        <taxon>Bacillati</taxon>
        <taxon>Bacillota</taxon>
        <taxon>Bacilli</taxon>
        <taxon>Bacillales</taxon>
        <taxon>Bacillaceae</taxon>
        <taxon>Peribacillus</taxon>
    </lineage>
</organism>
<dbReference type="RefSeq" id="WP_040374930.1">
    <property type="nucleotide sequence ID" value="NZ_CP068053.1"/>
</dbReference>
<dbReference type="GO" id="GO:0097367">
    <property type="term" value="F:carbohydrate derivative binding"/>
    <property type="evidence" value="ECO:0007669"/>
    <property type="project" value="InterPro"/>
</dbReference>
<keyword evidence="4" id="KW-1185">Reference proteome</keyword>
<evidence type="ECO:0000313" key="4">
    <source>
        <dbReference type="Proteomes" id="UP000595254"/>
    </source>
</evidence>
<sequence length="185" mass="19730">MNTVNYTKVIVSELEQTLAKVSADELDQLVNAVLRAEKVFVAGAGRSGFMAKSFAMRLMHMGVQAFVVGETITPGIGKADLLIAGSGSGTTKSLIAMAEKAKSLEAICAAITINADSKLANICDITVQIPAKPKDSESTEYQSIQPMGSLFEQSLLLVYDAVILALMDKKELNGQTMYGQHANLE</sequence>
<dbReference type="PROSITE" id="PS51464">
    <property type="entry name" value="SIS"/>
    <property type="match status" value="1"/>
</dbReference>
<feature type="domain" description="SIS" evidence="2">
    <location>
        <begin position="29"/>
        <end position="172"/>
    </location>
</feature>
<dbReference type="InterPro" id="IPR046348">
    <property type="entry name" value="SIS_dom_sf"/>
</dbReference>
<gene>
    <name evidence="3" type="primary">hxlB</name>
    <name evidence="3" type="ORF">I6J18_08145</name>
</gene>
<dbReference type="Proteomes" id="UP000595254">
    <property type="component" value="Chromosome"/>
</dbReference>
<name>A0A974S2T7_PERPY</name>
<dbReference type="Pfam" id="PF01380">
    <property type="entry name" value="SIS"/>
    <property type="match status" value="1"/>
</dbReference>
<proteinExistence type="inferred from homology"/>
<dbReference type="KEGG" id="ppsr:I6J18_08145"/>
<comment type="similarity">
    <text evidence="1">Belongs to the SIS family. PHI subfamily.</text>
</comment>
<dbReference type="EMBL" id="CP068053">
    <property type="protein sequence ID" value="QQT01810.1"/>
    <property type="molecule type" value="Genomic_DNA"/>
</dbReference>
<dbReference type="NCBIfam" id="TIGR03127">
    <property type="entry name" value="RuMP_HxlB"/>
    <property type="match status" value="1"/>
</dbReference>
<dbReference type="InterPro" id="IPR001347">
    <property type="entry name" value="SIS_dom"/>
</dbReference>
<dbReference type="PANTHER" id="PTHR43443">
    <property type="entry name" value="3-HEXULOSE-6-PHOSPHATE ISOMERASE"/>
    <property type="match status" value="1"/>
</dbReference>
<protein>
    <submittedName>
        <fullName evidence="3">6-phospho-3-hexuloisomerase</fullName>
    </submittedName>
</protein>
<dbReference type="CDD" id="cd05005">
    <property type="entry name" value="SIS_PHI"/>
    <property type="match status" value="1"/>
</dbReference>
<dbReference type="GO" id="GO:1901135">
    <property type="term" value="P:carbohydrate derivative metabolic process"/>
    <property type="evidence" value="ECO:0007669"/>
    <property type="project" value="InterPro"/>
</dbReference>
<dbReference type="GO" id="GO:0016853">
    <property type="term" value="F:isomerase activity"/>
    <property type="evidence" value="ECO:0007669"/>
    <property type="project" value="InterPro"/>
</dbReference>
<dbReference type="PANTHER" id="PTHR43443:SF1">
    <property type="entry name" value="3-HEXULOSE-6-PHOSPHATE ISOMERASE"/>
    <property type="match status" value="1"/>
</dbReference>
<dbReference type="SUPFAM" id="SSF53697">
    <property type="entry name" value="SIS domain"/>
    <property type="match status" value="1"/>
</dbReference>
<evidence type="ECO:0000259" key="2">
    <source>
        <dbReference type="PROSITE" id="PS51464"/>
    </source>
</evidence>
<accession>A0A974S2T7</accession>
<evidence type="ECO:0000313" key="3">
    <source>
        <dbReference type="EMBL" id="QQT01810.1"/>
    </source>
</evidence>
<evidence type="ECO:0000256" key="1">
    <source>
        <dbReference type="ARBA" id="ARBA00009235"/>
    </source>
</evidence>
<dbReference type="AlphaFoldDB" id="A0A974S2T7"/>
<dbReference type="Gene3D" id="3.40.50.10490">
    <property type="entry name" value="Glucose-6-phosphate isomerase like protein, domain 1"/>
    <property type="match status" value="1"/>
</dbReference>